<evidence type="ECO:0000313" key="2">
    <source>
        <dbReference type="Proteomes" id="UP001268256"/>
    </source>
</evidence>
<dbReference type="EMBL" id="JAVMIP010000002">
    <property type="protein sequence ID" value="MDS3860027.1"/>
    <property type="molecule type" value="Genomic_DNA"/>
</dbReference>
<reference evidence="2" key="1">
    <citation type="submission" date="2023-07" db="EMBL/GenBank/DDBJ databases">
        <authorList>
            <person name="Luz R."/>
            <person name="Cordeiro R."/>
            <person name="Fonseca A."/>
            <person name="Goncalves V."/>
        </authorList>
    </citation>
    <scope>NUCLEOTIDE SEQUENCE [LARGE SCALE GENOMIC DNA]</scope>
    <source>
        <strain evidence="2">BACA0444</strain>
    </source>
</reference>
<sequence>MDQSVIWIHGDNLSPTQPIWSQYPDRPAVWVWDDDLLQAWGISFKRLVFIYECLLELPVEIRRGHVIQELTQFIAHHQATQVITSPSPSPRFTQICQSLPVPVKIIPSPGFVEIPANTDLKRFSRYWKVAKPYLTP</sequence>
<name>A0AAE4FRN5_9CYAN</name>
<dbReference type="SUPFAM" id="SSF52425">
    <property type="entry name" value="Cryptochrome/photolyase, N-terminal domain"/>
    <property type="match status" value="1"/>
</dbReference>
<accession>A0AAE4FRN5</accession>
<gene>
    <name evidence="1" type="ORF">RIF25_04315</name>
</gene>
<organism evidence="1 2">
    <name type="scientific">Pseudocalidococcus azoricus BACA0444</name>
    <dbReference type="NCBI Taxonomy" id="2918990"/>
    <lineage>
        <taxon>Bacteria</taxon>
        <taxon>Bacillati</taxon>
        <taxon>Cyanobacteriota</taxon>
        <taxon>Cyanophyceae</taxon>
        <taxon>Acaryochloridales</taxon>
        <taxon>Thermosynechococcaceae</taxon>
        <taxon>Pseudocalidococcus</taxon>
        <taxon>Pseudocalidococcus azoricus</taxon>
    </lineage>
</organism>
<dbReference type="AlphaFoldDB" id="A0AAE4FRN5"/>
<evidence type="ECO:0008006" key="3">
    <source>
        <dbReference type="Google" id="ProtNLM"/>
    </source>
</evidence>
<evidence type="ECO:0000313" key="1">
    <source>
        <dbReference type="EMBL" id="MDS3860027.1"/>
    </source>
</evidence>
<dbReference type="RefSeq" id="WP_322877313.1">
    <property type="nucleotide sequence ID" value="NZ_JAVMIP010000002.1"/>
</dbReference>
<keyword evidence="2" id="KW-1185">Reference proteome</keyword>
<dbReference type="InterPro" id="IPR036155">
    <property type="entry name" value="Crypto/Photolyase_N_sf"/>
</dbReference>
<protein>
    <recommendedName>
        <fullName evidence="3">Deoxyribodipyrimidine photolyase</fullName>
    </recommendedName>
</protein>
<comment type="caution">
    <text evidence="1">The sequence shown here is derived from an EMBL/GenBank/DDBJ whole genome shotgun (WGS) entry which is preliminary data.</text>
</comment>
<dbReference type="Proteomes" id="UP001268256">
    <property type="component" value="Unassembled WGS sequence"/>
</dbReference>
<proteinExistence type="predicted"/>